<sequence>MKYDDPLHVLDDLTGSEDDLLGSVRDLFPGKEAKKEGPKEGPKQKSQLHYTHSPAKGQDGLYLVGRNF</sequence>
<feature type="compositionally biased region" description="Basic and acidic residues" evidence="1">
    <location>
        <begin position="28"/>
        <end position="43"/>
    </location>
</feature>
<dbReference type="AlphaFoldDB" id="A0A926D670"/>
<dbReference type="EMBL" id="JACRSR010000004">
    <property type="protein sequence ID" value="MBC8531986.1"/>
    <property type="molecule type" value="Genomic_DNA"/>
</dbReference>
<reference evidence="2" key="1">
    <citation type="submission" date="2020-08" db="EMBL/GenBank/DDBJ databases">
        <title>Genome public.</title>
        <authorList>
            <person name="Liu C."/>
            <person name="Sun Q."/>
        </authorList>
    </citation>
    <scope>NUCLEOTIDE SEQUENCE</scope>
    <source>
        <strain evidence="2">NSJ-53</strain>
    </source>
</reference>
<dbReference type="RefSeq" id="WP_249316900.1">
    <property type="nucleotide sequence ID" value="NZ_JACRSR010000004.1"/>
</dbReference>
<proteinExistence type="predicted"/>
<dbReference type="Proteomes" id="UP000623172">
    <property type="component" value="Unassembled WGS sequence"/>
</dbReference>
<evidence type="ECO:0000313" key="2">
    <source>
        <dbReference type="EMBL" id="MBC8531986.1"/>
    </source>
</evidence>
<evidence type="ECO:0000256" key="1">
    <source>
        <dbReference type="SAM" id="MobiDB-lite"/>
    </source>
</evidence>
<evidence type="ECO:0000313" key="3">
    <source>
        <dbReference type="Proteomes" id="UP000623172"/>
    </source>
</evidence>
<comment type="caution">
    <text evidence="2">The sequence shown here is derived from an EMBL/GenBank/DDBJ whole genome shotgun (WGS) entry which is preliminary data.</text>
</comment>
<keyword evidence="3" id="KW-1185">Reference proteome</keyword>
<protein>
    <submittedName>
        <fullName evidence="2">Uncharacterized protein</fullName>
    </submittedName>
</protein>
<gene>
    <name evidence="2" type="ORF">H8696_09020</name>
</gene>
<accession>A0A926D670</accession>
<name>A0A926D670_9FIRM</name>
<feature type="region of interest" description="Disordered" evidence="1">
    <location>
        <begin position="28"/>
        <end position="58"/>
    </location>
</feature>
<organism evidence="2 3">
    <name type="scientific">Gehongia tenuis</name>
    <dbReference type="NCBI Taxonomy" id="2763655"/>
    <lineage>
        <taxon>Bacteria</taxon>
        <taxon>Bacillati</taxon>
        <taxon>Bacillota</taxon>
        <taxon>Clostridia</taxon>
        <taxon>Christensenellales</taxon>
        <taxon>Christensenellaceae</taxon>
        <taxon>Gehongia</taxon>
    </lineage>
</organism>